<dbReference type="AlphaFoldDB" id="A0A061QTG2"/>
<name>A0A061QTG2_9CHLO</name>
<proteinExistence type="predicted"/>
<feature type="non-terminal residue" evidence="2">
    <location>
        <position position="1"/>
    </location>
</feature>
<gene>
    <name evidence="2" type="ORF">TSPGSL018_25443</name>
</gene>
<protein>
    <submittedName>
        <fullName evidence="2">Uncharacterized protein</fullName>
    </submittedName>
</protein>
<reference evidence="2" key="1">
    <citation type="submission" date="2014-05" db="EMBL/GenBank/DDBJ databases">
        <title>The transcriptome of the halophilic microalga Tetraselmis sp. GSL018 isolated from the Great Salt Lake, Utah.</title>
        <authorList>
            <person name="Jinkerson R.E."/>
            <person name="D'Adamo S."/>
            <person name="Posewitz M.C."/>
        </authorList>
    </citation>
    <scope>NUCLEOTIDE SEQUENCE</scope>
    <source>
        <strain evidence="2">GSL018</strain>
    </source>
</reference>
<feature type="region of interest" description="Disordered" evidence="1">
    <location>
        <begin position="1"/>
        <end position="21"/>
    </location>
</feature>
<dbReference type="EMBL" id="GBEZ01025366">
    <property type="protein sequence ID" value="JAC61715.1"/>
    <property type="molecule type" value="Transcribed_RNA"/>
</dbReference>
<evidence type="ECO:0000313" key="2">
    <source>
        <dbReference type="EMBL" id="JAC61715.1"/>
    </source>
</evidence>
<evidence type="ECO:0000256" key="1">
    <source>
        <dbReference type="SAM" id="MobiDB-lite"/>
    </source>
</evidence>
<accession>A0A061QTG2</accession>
<feature type="region of interest" description="Disordered" evidence="1">
    <location>
        <begin position="43"/>
        <end position="63"/>
    </location>
</feature>
<sequence>REQGRRSLSEWPLGNEPSPVGARSCTAVHLPFASSIGAPLALPPHAPRGRSPAAEGMGAGLSGMGIAYGRAERHRDG</sequence>
<organism evidence="2">
    <name type="scientific">Tetraselmis sp. GSL018</name>
    <dbReference type="NCBI Taxonomy" id="582737"/>
    <lineage>
        <taxon>Eukaryota</taxon>
        <taxon>Viridiplantae</taxon>
        <taxon>Chlorophyta</taxon>
        <taxon>core chlorophytes</taxon>
        <taxon>Chlorodendrophyceae</taxon>
        <taxon>Chlorodendrales</taxon>
        <taxon>Chlorodendraceae</taxon>
        <taxon>Tetraselmis</taxon>
    </lineage>
</organism>